<accession>A0A0C2T889</accession>
<keyword evidence="1" id="KW-0812">Transmembrane</keyword>
<dbReference type="STRING" id="946122.A0A0C2T889"/>
<name>A0A0C2T889_AMAMK</name>
<sequence>MLPFLLPGIPVLPHFCCAGTGLLMLPKWKALMDKWARKIENNKENMITFLIVIRTCNEYNLPTGIGLVPFWINTFLEILAVTIIHYLG</sequence>
<dbReference type="AlphaFoldDB" id="A0A0C2T889"/>
<dbReference type="Proteomes" id="UP000054549">
    <property type="component" value="Unassembled WGS sequence"/>
</dbReference>
<protein>
    <submittedName>
        <fullName evidence="3">Uncharacterized protein</fullName>
    </submittedName>
</protein>
<proteinExistence type="predicted"/>
<evidence type="ECO:0000313" key="3">
    <source>
        <dbReference type="EMBL" id="KIL62844.1"/>
    </source>
</evidence>
<dbReference type="EMBL" id="KN818282">
    <property type="protein sequence ID" value="KIL61632.1"/>
    <property type="molecule type" value="Genomic_DNA"/>
</dbReference>
<keyword evidence="1" id="KW-1133">Transmembrane helix</keyword>
<evidence type="ECO:0000313" key="2">
    <source>
        <dbReference type="EMBL" id="KIL61632.1"/>
    </source>
</evidence>
<evidence type="ECO:0000256" key="1">
    <source>
        <dbReference type="SAM" id="Phobius"/>
    </source>
</evidence>
<organism evidence="3 4">
    <name type="scientific">Amanita muscaria (strain Koide BX008)</name>
    <dbReference type="NCBI Taxonomy" id="946122"/>
    <lineage>
        <taxon>Eukaryota</taxon>
        <taxon>Fungi</taxon>
        <taxon>Dikarya</taxon>
        <taxon>Basidiomycota</taxon>
        <taxon>Agaricomycotina</taxon>
        <taxon>Agaricomycetes</taxon>
        <taxon>Agaricomycetidae</taxon>
        <taxon>Agaricales</taxon>
        <taxon>Pluteineae</taxon>
        <taxon>Amanitaceae</taxon>
        <taxon>Amanita</taxon>
    </lineage>
</organism>
<keyword evidence="1" id="KW-0472">Membrane</keyword>
<feature type="transmembrane region" description="Helical" evidence="1">
    <location>
        <begin position="68"/>
        <end position="87"/>
    </location>
</feature>
<reference evidence="3 4" key="1">
    <citation type="submission" date="2014-04" db="EMBL/GenBank/DDBJ databases">
        <title>Evolutionary Origins and Diversification of the Mycorrhizal Mutualists.</title>
        <authorList>
            <consortium name="DOE Joint Genome Institute"/>
            <consortium name="Mycorrhizal Genomics Consortium"/>
            <person name="Kohler A."/>
            <person name="Kuo A."/>
            <person name="Nagy L.G."/>
            <person name="Floudas D."/>
            <person name="Copeland A."/>
            <person name="Barry K.W."/>
            <person name="Cichocki N."/>
            <person name="Veneault-Fourrey C."/>
            <person name="LaButti K."/>
            <person name="Lindquist E.A."/>
            <person name="Lipzen A."/>
            <person name="Lundell T."/>
            <person name="Morin E."/>
            <person name="Murat C."/>
            <person name="Riley R."/>
            <person name="Ohm R."/>
            <person name="Sun H."/>
            <person name="Tunlid A."/>
            <person name="Henrissat B."/>
            <person name="Grigoriev I.V."/>
            <person name="Hibbett D.S."/>
            <person name="Martin F."/>
        </authorList>
    </citation>
    <scope>NUCLEOTIDE SEQUENCE [LARGE SCALE GENOMIC DNA]</scope>
    <source>
        <strain evidence="3 4">Koide BX008</strain>
    </source>
</reference>
<dbReference type="HOGENOM" id="CLU_2468575_0_0_1"/>
<gene>
    <name evidence="3" type="ORF">M378DRAFT_165305</name>
    <name evidence="2" type="ORF">M378DRAFT_166769</name>
</gene>
<dbReference type="OrthoDB" id="3364966at2759"/>
<keyword evidence="4" id="KW-1185">Reference proteome</keyword>
<dbReference type="EMBL" id="KN818266">
    <property type="protein sequence ID" value="KIL62844.1"/>
    <property type="molecule type" value="Genomic_DNA"/>
</dbReference>
<evidence type="ECO:0000313" key="4">
    <source>
        <dbReference type="Proteomes" id="UP000054549"/>
    </source>
</evidence>